<organism evidence="1 2">
    <name type="scientific">Sphagnum jensenii</name>
    <dbReference type="NCBI Taxonomy" id="128206"/>
    <lineage>
        <taxon>Eukaryota</taxon>
        <taxon>Viridiplantae</taxon>
        <taxon>Streptophyta</taxon>
        <taxon>Embryophyta</taxon>
        <taxon>Bryophyta</taxon>
        <taxon>Sphagnophytina</taxon>
        <taxon>Sphagnopsida</taxon>
        <taxon>Sphagnales</taxon>
        <taxon>Sphagnaceae</taxon>
        <taxon>Sphagnum</taxon>
    </lineage>
</organism>
<accession>A0ABP1B3V3</accession>
<name>A0ABP1B3V3_9BRYO</name>
<protein>
    <submittedName>
        <fullName evidence="1">Uncharacterized protein</fullName>
    </submittedName>
</protein>
<sequence>MTSRVNRELTRCVPVLVTSIRIRNDRRCPVDSGPSTRLFLLYIQSLSLESGVDEVYVSFGDLNQDLESEDTRSREESSQSSSSIFRKLVRACGLRQCRSFFSSIAAVIYLTPQSTSPGFYLRSDVVCGGFRPIFWSPLSARCGGGARDGARRIYVPASFHSSRLLKAR</sequence>
<keyword evidence="2" id="KW-1185">Reference proteome</keyword>
<evidence type="ECO:0000313" key="1">
    <source>
        <dbReference type="EMBL" id="CAK9869442.1"/>
    </source>
</evidence>
<dbReference type="Proteomes" id="UP001497522">
    <property type="component" value="Chromosome 19"/>
</dbReference>
<proteinExistence type="predicted"/>
<reference evidence="1" key="1">
    <citation type="submission" date="2024-03" db="EMBL/GenBank/DDBJ databases">
        <authorList>
            <consortium name="ELIXIR-Norway"/>
            <consortium name="Elixir Norway"/>
        </authorList>
    </citation>
    <scope>NUCLEOTIDE SEQUENCE</scope>
</reference>
<dbReference type="EMBL" id="OZ023720">
    <property type="protein sequence ID" value="CAK9869442.1"/>
    <property type="molecule type" value="Genomic_DNA"/>
</dbReference>
<evidence type="ECO:0000313" key="2">
    <source>
        <dbReference type="Proteomes" id="UP001497522"/>
    </source>
</evidence>
<gene>
    <name evidence="1" type="ORF">CSSPJE1EN2_LOCUS12200</name>
</gene>